<evidence type="ECO:0000256" key="1">
    <source>
        <dbReference type="ARBA" id="ARBA00004430"/>
    </source>
</evidence>
<dbReference type="EMBL" id="GG687161">
    <property type="protein sequence ID" value="EEQ97437.1"/>
    <property type="molecule type" value="Genomic_DNA"/>
</dbReference>
<evidence type="ECO:0000256" key="4">
    <source>
        <dbReference type="ARBA" id="ARBA00022737"/>
    </source>
</evidence>
<dbReference type="RefSeq" id="XP_002764720.1">
    <property type="nucleotide sequence ID" value="XM_002764674.1"/>
</dbReference>
<keyword evidence="7" id="KW-0966">Cell projection</keyword>
<evidence type="ECO:0000256" key="10">
    <source>
        <dbReference type="SAM" id="Coils"/>
    </source>
</evidence>
<reference evidence="12 13" key="1">
    <citation type="submission" date="2008-07" db="EMBL/GenBank/DDBJ databases">
        <authorList>
            <person name="El-Sayed N."/>
            <person name="Caler E."/>
            <person name="Inman J."/>
            <person name="Amedeo P."/>
            <person name="Hass B."/>
            <person name="Wortman J."/>
        </authorList>
    </citation>
    <scope>NUCLEOTIDE SEQUENCE [LARGE SCALE GENOMIC DNA]</scope>
    <source>
        <strain evidence="13">ATCC 50983 / TXsc</strain>
    </source>
</reference>
<feature type="coiled-coil region" evidence="10">
    <location>
        <begin position="1634"/>
        <end position="1661"/>
    </location>
</feature>
<feature type="coiled-coil region" evidence="10">
    <location>
        <begin position="1710"/>
        <end position="1754"/>
    </location>
</feature>
<evidence type="ECO:0000256" key="8">
    <source>
        <dbReference type="ARBA" id="ARBA00023605"/>
    </source>
</evidence>
<feature type="region of interest" description="Disordered" evidence="11">
    <location>
        <begin position="1003"/>
        <end position="1040"/>
    </location>
</feature>
<gene>
    <name evidence="12" type="ORF">Pmar_PMAR029160</name>
</gene>
<feature type="region of interest" description="Disordered" evidence="11">
    <location>
        <begin position="1755"/>
        <end position="1784"/>
    </location>
</feature>
<accession>C5M0S9</accession>
<dbReference type="Pfam" id="PF25828">
    <property type="entry name" value="CC_Cfap43"/>
    <property type="match status" value="3"/>
</dbReference>
<dbReference type="GO" id="GO:0005930">
    <property type="term" value="C:axoneme"/>
    <property type="evidence" value="ECO:0007669"/>
    <property type="project" value="UniProtKB-SubCell"/>
</dbReference>
<dbReference type="PANTHER" id="PTHR14885">
    <property type="entry name" value="CILIA- AND FLAGELLA-ASSOCIATED PROTEIN 43-RELATED"/>
    <property type="match status" value="1"/>
</dbReference>
<comment type="subcellular location">
    <subcellularLocation>
        <location evidence="1">Cytoplasm</location>
        <location evidence="1">Cytoskeleton</location>
        <location evidence="1">Cilium axoneme</location>
    </subcellularLocation>
</comment>
<evidence type="ECO:0000313" key="13">
    <source>
        <dbReference type="Proteomes" id="UP000007800"/>
    </source>
</evidence>
<sequence length="1852" mass="206087">MTTPASGEPLKIDSMVGGADPPVFIEEATLAYCVGKVLCVWDTDTDECKYCRMPLEQEGSQQLYSSGQGQLVLSTEACDGAVKVLIYPVEAEGLGIATEITVPVGESCKGPAAVAMSPCCTRVFVMVGGPEEQYLAVYGTDTCKALPGLEWVQLPSAYPTQRFSRLLPFPEHKDLLAVVGEQEVLIVSFEKIYQTFLVSQYASDTVSAIVAAHQGSIAWTLSAATWCSSGHLLVATSTGLLLCLSIEQSKAPPTKEERQRLIGRYEQLISVHSVTDMADLGPIRHMFFRGHETLITVHMKRRVSSWAFDKGHISEPISADHFEIQAISHYKGTSLGDPLVLVKSFVLSELTEEQQGQLKWAVSSPQGQTLWVCTQGGHLWSANMTTEEVDTLKDCTDSGALEVGDQACPLPLAYQGSTFCGALDCITDIKVLCGHTESPTFLVATSSGAVRVVGPSPSELDDLPRTMYLQTSHAPINCLAVSATCRLVVAGSENGVVQTVDLGGGTSAVLSASRGLESSAVKLSQEAPVVDVGLTKLPCGREVCYARLGNGDVFLLTVREKTGLLTVVSHLNRIEVFAAALGGREVSAACWCDHRLALAVTGDHGTAVLTVSFTIDRMMDGLLDPSGITVATHQLPSASKVRAMVSCNLGLIASNVVGEVALYSLPSELSSNLGELPLVRVLYHGDRPISRLSMDGDKGVFVVAATSDGSVHVLSLANGHTSTVEDLHIKRGGVTAVAVSGPRVASGRGRFGMALWHLPEKPGTTVSSSVCFTKMAMVPRDASPTGVQQAGVVNDDELEVWSIGGHGRRMEEAVAVRRSLDGREAQRVQLVHEVQAKMAQLRERLKSIVEKNQSGPEEERLQRDEFCVDFEAREEVALECERKSHELREKLKEEIAARAIFREKLVKEFWEPMEVHMAQLHCIEEGKALRVANYPFRSSTSAPDSGNPLLRKLRVLRDVQARESIWLAGCSLLVEEDALNPIRVCSGQEDYLVNWGKCRWERPQPPSGTAESTGAVEETRKPTDSQGVMEKTASSAGGSLSKDPGLALPCFPALNTTCVDFLYHPMEVVSSPRKRIQASLLEEVSMEYKRAFNKAFEEVKDKRAKAVEHISEQVHRIDAILKELKSDEDPPMDPAARHLETDENPESVLEVLDREIRAEKWISKEERARLVGMVWGEVPQGFGGPQQDAEAAAEAERLRKLQEDDGGRQKALITMMGGTLRTKKDLSPLEIRLEREEWMDTVPEEEMDEDQKAAFTEQLAREKTLAEEQEAYRTRLAEELGQLKAEIKKEVAAFDDGLLKKLYRARVETDLKIHTQELLVLQNRLALRQSVEDKSAVEKLNLKIAEVRKKVAECRAEFDDFSLVVRELEREADEIVRQERDCVSSFKQQFSTAKTGIDTEAFNQLLVLFRTTLPGEDGSKDGSNRKAHGRAHMSHNLFTRQPSRVLAGSVPAVSEASSSYYYVDTMDDYELQTPSIDDIATFKYAEDCPEEIEEELFDRAIKLRQERHETFPLFPSRVDLLRRCRLDLDVRRMNALIDIANRRLWHHRQRWEKALSDEKALLEQLECRKRGMLEEKFDAAVIMMIKQGLINMPEGPVVTDCTDAIIVPAEETIETRNRHIMTLAEEKLAVLHKIKEFRKKLKQVEWEQAVLKLEKEDLEEHSRDIQMMRVTKDLRTALSESNKKPSERQGGKEVEIAMRKLIERIEKSGMDKEAALAKELELAKKRSEARRRENAKFERKLDDLREVVAEREEIRDLGDSRNSESAESSTVYRPGEKRIPIGGGGRIEENYREIKEAHARFAESRVHREQMDMARIQAREIQKLRAVLDDYHQRTFPTFVHVHQPKEASNGQ</sequence>
<evidence type="ECO:0000256" key="6">
    <source>
        <dbReference type="ARBA" id="ARBA00023212"/>
    </source>
</evidence>
<dbReference type="SUPFAM" id="SSF50978">
    <property type="entry name" value="WD40 repeat-like"/>
    <property type="match status" value="1"/>
</dbReference>
<dbReference type="GeneID" id="9054993"/>
<dbReference type="PANTHER" id="PTHR14885:SF1">
    <property type="entry name" value="CILIA- AND FLAGELLA-ASSOCIATED PROTEIN 43"/>
    <property type="match status" value="1"/>
</dbReference>
<evidence type="ECO:0000256" key="3">
    <source>
        <dbReference type="ARBA" id="ARBA00022574"/>
    </source>
</evidence>
<evidence type="ECO:0000256" key="11">
    <source>
        <dbReference type="SAM" id="MobiDB-lite"/>
    </source>
</evidence>
<dbReference type="InterPro" id="IPR036322">
    <property type="entry name" value="WD40_repeat_dom_sf"/>
</dbReference>
<evidence type="ECO:0000256" key="2">
    <source>
        <dbReference type="ARBA" id="ARBA00022490"/>
    </source>
</evidence>
<dbReference type="Proteomes" id="UP000007800">
    <property type="component" value="Unassembled WGS sequence"/>
</dbReference>
<evidence type="ECO:0000256" key="7">
    <source>
        <dbReference type="ARBA" id="ARBA00023273"/>
    </source>
</evidence>
<keyword evidence="5 10" id="KW-0175">Coiled coil</keyword>
<comment type="similarity">
    <text evidence="8">Belongs to the CFAP43 family.</text>
</comment>
<keyword evidence="4" id="KW-0677">Repeat</keyword>
<keyword evidence="13" id="KW-1185">Reference proteome</keyword>
<keyword evidence="6" id="KW-0206">Cytoskeleton</keyword>
<evidence type="ECO:0000256" key="9">
    <source>
        <dbReference type="ARBA" id="ARBA00023662"/>
    </source>
</evidence>
<dbReference type="InterPro" id="IPR015943">
    <property type="entry name" value="WD40/YVTN_repeat-like_dom_sf"/>
</dbReference>
<dbReference type="OrthoDB" id="64353at2759"/>
<dbReference type="InParanoid" id="C5M0S9"/>
<feature type="coiled-coil region" evidence="10">
    <location>
        <begin position="1266"/>
        <end position="1293"/>
    </location>
</feature>
<feature type="coiled-coil region" evidence="10">
    <location>
        <begin position="1548"/>
        <end position="1575"/>
    </location>
</feature>
<keyword evidence="3" id="KW-0853">WD repeat</keyword>
<keyword evidence="2" id="KW-0963">Cytoplasm</keyword>
<feature type="compositionally biased region" description="Basic and acidic residues" evidence="11">
    <location>
        <begin position="1755"/>
        <end position="1764"/>
    </location>
</feature>
<protein>
    <recommendedName>
        <fullName evidence="9">Cilia- and flagella-associated protein 43</fullName>
    </recommendedName>
</protein>
<name>C5M0S9_PERM5</name>
<evidence type="ECO:0000256" key="5">
    <source>
        <dbReference type="ARBA" id="ARBA00023054"/>
    </source>
</evidence>
<organism evidence="13">
    <name type="scientific">Perkinsus marinus (strain ATCC 50983 / TXsc)</name>
    <dbReference type="NCBI Taxonomy" id="423536"/>
    <lineage>
        <taxon>Eukaryota</taxon>
        <taxon>Sar</taxon>
        <taxon>Alveolata</taxon>
        <taxon>Perkinsozoa</taxon>
        <taxon>Perkinsea</taxon>
        <taxon>Perkinsida</taxon>
        <taxon>Perkinsidae</taxon>
        <taxon>Perkinsus</taxon>
    </lineage>
</organism>
<dbReference type="Gene3D" id="2.130.10.10">
    <property type="entry name" value="YVTN repeat-like/Quinoprotein amine dehydrogenase"/>
    <property type="match status" value="2"/>
</dbReference>
<proteinExistence type="inferred from homology"/>
<evidence type="ECO:0000313" key="12">
    <source>
        <dbReference type="EMBL" id="EEQ97437.1"/>
    </source>
</evidence>
<dbReference type="GO" id="GO:0060271">
    <property type="term" value="P:cilium assembly"/>
    <property type="evidence" value="ECO:0007669"/>
    <property type="project" value="TreeGrafter"/>
</dbReference>
<feature type="coiled-coil region" evidence="10">
    <location>
        <begin position="1337"/>
        <end position="1371"/>
    </location>
</feature>